<evidence type="ECO:0000313" key="12">
    <source>
        <dbReference type="EMBL" id="TRM58987.1"/>
    </source>
</evidence>
<name>A0A550C2H1_9AGAR</name>
<keyword evidence="8" id="KW-0539">Nucleus</keyword>
<comment type="similarity">
    <text evidence="2">Belongs to the GLE1 family.</text>
</comment>
<dbReference type="OrthoDB" id="420884at2759"/>
<dbReference type="InterPro" id="IPR038506">
    <property type="entry name" value="GLE1-like_sf"/>
</dbReference>
<evidence type="ECO:0000256" key="8">
    <source>
        <dbReference type="ARBA" id="ARBA00023242"/>
    </source>
</evidence>
<reference evidence="12 13" key="1">
    <citation type="journal article" date="2019" name="New Phytol.">
        <title>Comparative genomics reveals unique wood-decay strategies and fruiting body development in the Schizophyllaceae.</title>
        <authorList>
            <person name="Almasi E."/>
            <person name="Sahu N."/>
            <person name="Krizsan K."/>
            <person name="Balint B."/>
            <person name="Kovacs G.M."/>
            <person name="Kiss B."/>
            <person name="Cseklye J."/>
            <person name="Drula E."/>
            <person name="Henrissat B."/>
            <person name="Nagy I."/>
            <person name="Chovatia M."/>
            <person name="Adam C."/>
            <person name="LaButti K."/>
            <person name="Lipzen A."/>
            <person name="Riley R."/>
            <person name="Grigoriev I.V."/>
            <person name="Nagy L.G."/>
        </authorList>
    </citation>
    <scope>NUCLEOTIDE SEQUENCE [LARGE SCALE GENOMIC DNA]</scope>
    <source>
        <strain evidence="12 13">NL-1724</strain>
    </source>
</reference>
<feature type="compositionally biased region" description="Basic and acidic residues" evidence="11">
    <location>
        <begin position="69"/>
        <end position="81"/>
    </location>
</feature>
<evidence type="ECO:0000256" key="2">
    <source>
        <dbReference type="ARBA" id="ARBA00011056"/>
    </source>
</evidence>
<dbReference type="PANTHER" id="PTHR12960:SF0">
    <property type="entry name" value="MRNA EXPORT FACTOR GLE1"/>
    <property type="match status" value="1"/>
</dbReference>
<dbReference type="GO" id="GO:0015031">
    <property type="term" value="P:protein transport"/>
    <property type="evidence" value="ECO:0007669"/>
    <property type="project" value="UniProtKB-KW"/>
</dbReference>
<dbReference type="Proteomes" id="UP000320762">
    <property type="component" value="Unassembled WGS sequence"/>
</dbReference>
<gene>
    <name evidence="12" type="ORF">BD626DRAFT_573018</name>
</gene>
<keyword evidence="7" id="KW-0906">Nuclear pore complex</keyword>
<comment type="caution">
    <text evidence="12">The sequence shown here is derived from an EMBL/GenBank/DDBJ whole genome shotgun (WGS) entry which is preliminary data.</text>
</comment>
<evidence type="ECO:0000256" key="5">
    <source>
        <dbReference type="ARBA" id="ARBA00022927"/>
    </source>
</evidence>
<feature type="compositionally biased region" description="Basic and acidic residues" evidence="11">
    <location>
        <begin position="1"/>
        <end position="58"/>
    </location>
</feature>
<evidence type="ECO:0000256" key="7">
    <source>
        <dbReference type="ARBA" id="ARBA00023132"/>
    </source>
</evidence>
<keyword evidence="4" id="KW-0509">mRNA transport</keyword>
<dbReference type="EMBL" id="VDMD01000031">
    <property type="protein sequence ID" value="TRM58987.1"/>
    <property type="molecule type" value="Genomic_DNA"/>
</dbReference>
<evidence type="ECO:0000256" key="1">
    <source>
        <dbReference type="ARBA" id="ARBA00004567"/>
    </source>
</evidence>
<dbReference type="InterPro" id="IPR012476">
    <property type="entry name" value="GLE1"/>
</dbReference>
<keyword evidence="6" id="KW-0811">Translocation</keyword>
<dbReference type="GO" id="GO:0000822">
    <property type="term" value="F:inositol hexakisphosphate binding"/>
    <property type="evidence" value="ECO:0007669"/>
    <property type="project" value="TreeGrafter"/>
</dbReference>
<dbReference type="Gene3D" id="1.25.40.510">
    <property type="entry name" value="GLE1-like"/>
    <property type="match status" value="1"/>
</dbReference>
<accession>A0A550C2H1</accession>
<dbReference type="AlphaFoldDB" id="A0A550C2H1"/>
<dbReference type="GO" id="GO:0005543">
    <property type="term" value="F:phospholipid binding"/>
    <property type="evidence" value="ECO:0007669"/>
    <property type="project" value="TreeGrafter"/>
</dbReference>
<sequence>MEAERKVREEEERKRQEAQRRREEEVRQQEEIARQQKEAQEKQRQDQEQQKAAKDAQKRKGAGAAGAAMDERTKTEAEQRKTLGATTALDDWRIGRENLMRLKTENTRVVKADAQMKSAWGGLRRQVVRKFGQVTNDAESIARVSNEITQLAMPPGGLHPLILNSFYSSIAKAIMQQAETEVTAEKASAIPIARVAHRLLGTLDGFADIFFAKLVQRVGAWPVPTAPPPADYDGQQWKSDHERFGYRPSQSSDGMESPPQHVERVTGVMRVYFHILATPPGDKPISNRFFQPTRYWVWYARALSHPSMLASDVCASLIHAGLEIFGSDARKIWGKQWTKVLALIYDLVKNGLGDGKVFGGTSPEGVASRMRVQLEIDSIMGAGN</sequence>
<comment type="subcellular location">
    <subcellularLocation>
        <location evidence="1">Nucleus</location>
        <location evidence="1">Nuclear pore complex</location>
    </subcellularLocation>
</comment>
<evidence type="ECO:0000256" key="11">
    <source>
        <dbReference type="SAM" id="MobiDB-lite"/>
    </source>
</evidence>
<evidence type="ECO:0000256" key="4">
    <source>
        <dbReference type="ARBA" id="ARBA00022816"/>
    </source>
</evidence>
<keyword evidence="13" id="KW-1185">Reference proteome</keyword>
<organism evidence="12 13">
    <name type="scientific">Schizophyllum amplum</name>
    <dbReference type="NCBI Taxonomy" id="97359"/>
    <lineage>
        <taxon>Eukaryota</taxon>
        <taxon>Fungi</taxon>
        <taxon>Dikarya</taxon>
        <taxon>Basidiomycota</taxon>
        <taxon>Agaricomycotina</taxon>
        <taxon>Agaricomycetes</taxon>
        <taxon>Agaricomycetidae</taxon>
        <taxon>Agaricales</taxon>
        <taxon>Schizophyllaceae</taxon>
        <taxon>Schizophyllum</taxon>
    </lineage>
</organism>
<dbReference type="PANTHER" id="PTHR12960">
    <property type="entry name" value="GLE-1-RELATED"/>
    <property type="match status" value="1"/>
</dbReference>
<proteinExistence type="inferred from homology"/>
<dbReference type="GO" id="GO:0031369">
    <property type="term" value="F:translation initiation factor binding"/>
    <property type="evidence" value="ECO:0007669"/>
    <property type="project" value="TreeGrafter"/>
</dbReference>
<evidence type="ECO:0000313" key="13">
    <source>
        <dbReference type="Proteomes" id="UP000320762"/>
    </source>
</evidence>
<protein>
    <recommendedName>
        <fullName evidence="9">mRNA export factor GLE1</fullName>
    </recommendedName>
    <alternativeName>
        <fullName evidence="10">Nucleoporin GLE1</fullName>
    </alternativeName>
</protein>
<dbReference type="Pfam" id="PF07817">
    <property type="entry name" value="GLE1"/>
    <property type="match status" value="1"/>
</dbReference>
<evidence type="ECO:0000256" key="3">
    <source>
        <dbReference type="ARBA" id="ARBA00022448"/>
    </source>
</evidence>
<keyword evidence="5" id="KW-0653">Protein transport</keyword>
<evidence type="ECO:0000256" key="6">
    <source>
        <dbReference type="ARBA" id="ARBA00023010"/>
    </source>
</evidence>
<evidence type="ECO:0000256" key="10">
    <source>
        <dbReference type="ARBA" id="ARBA00029983"/>
    </source>
</evidence>
<dbReference type="GO" id="GO:0044614">
    <property type="term" value="C:nuclear pore cytoplasmic filaments"/>
    <property type="evidence" value="ECO:0007669"/>
    <property type="project" value="TreeGrafter"/>
</dbReference>
<evidence type="ECO:0000256" key="9">
    <source>
        <dbReference type="ARBA" id="ARBA00026227"/>
    </source>
</evidence>
<dbReference type="GO" id="GO:0005737">
    <property type="term" value="C:cytoplasm"/>
    <property type="evidence" value="ECO:0007669"/>
    <property type="project" value="TreeGrafter"/>
</dbReference>
<feature type="region of interest" description="Disordered" evidence="11">
    <location>
        <begin position="1"/>
        <end position="84"/>
    </location>
</feature>
<dbReference type="GO" id="GO:0016973">
    <property type="term" value="P:poly(A)+ mRNA export from nucleus"/>
    <property type="evidence" value="ECO:0007669"/>
    <property type="project" value="InterPro"/>
</dbReference>
<keyword evidence="3" id="KW-0813">Transport</keyword>
<dbReference type="STRING" id="97359.A0A550C2H1"/>